<dbReference type="AlphaFoldDB" id="A0A256IN89"/>
<comment type="caution">
    <text evidence="2">The sequence shown here is derived from an EMBL/GenBank/DDBJ whole genome shotgun (WGS) entry which is preliminary data.</text>
</comment>
<accession>A0A256IN89</accession>
<evidence type="ECO:0000313" key="3">
    <source>
        <dbReference type="Proteomes" id="UP000216409"/>
    </source>
</evidence>
<reference evidence="2 3" key="1">
    <citation type="journal article" date="2014" name="Front. Microbiol.">
        <title>Population and genomic analysis of the genus Halorubrum.</title>
        <authorList>
            <person name="Fullmer M.S."/>
            <person name="Soucy S.M."/>
            <person name="Swithers K.S."/>
            <person name="Makkay A.M."/>
            <person name="Wheeler R."/>
            <person name="Ventosa A."/>
            <person name="Gogarten J.P."/>
            <person name="Papke R.T."/>
        </authorList>
    </citation>
    <scope>NUCLEOTIDE SEQUENCE [LARGE SCALE GENOMIC DNA]</scope>
    <source>
        <strain evidence="2 3">LD3</strain>
    </source>
</reference>
<organism evidence="2 3">
    <name type="scientific">Halorubrum ezzemoulense</name>
    <name type="common">Halorubrum chaoviator</name>
    <dbReference type="NCBI Taxonomy" id="337243"/>
    <lineage>
        <taxon>Archaea</taxon>
        <taxon>Methanobacteriati</taxon>
        <taxon>Methanobacteriota</taxon>
        <taxon>Stenosarchaea group</taxon>
        <taxon>Halobacteria</taxon>
        <taxon>Halobacteriales</taxon>
        <taxon>Haloferacaceae</taxon>
        <taxon>Halorubrum</taxon>
    </lineage>
</organism>
<name>A0A256IN89_HALEZ</name>
<evidence type="ECO:0000259" key="1">
    <source>
        <dbReference type="Pfam" id="PF26408"/>
    </source>
</evidence>
<proteinExistence type="predicted"/>
<dbReference type="Proteomes" id="UP000216409">
    <property type="component" value="Unassembled WGS sequence"/>
</dbReference>
<dbReference type="InterPro" id="IPR058419">
    <property type="entry name" value="DUF8106"/>
</dbReference>
<feature type="domain" description="DUF8106" evidence="1">
    <location>
        <begin position="16"/>
        <end position="56"/>
    </location>
</feature>
<protein>
    <recommendedName>
        <fullName evidence="1">DUF8106 domain-containing protein</fullName>
    </recommendedName>
</protein>
<dbReference type="Pfam" id="PF26408">
    <property type="entry name" value="DUF8106"/>
    <property type="match status" value="1"/>
</dbReference>
<sequence length="66" mass="7367">MTSSTSATKQLPSDRSMLYCPQCGYESRINDDWLIHVLADSLSYSCPNCKAEIPARIKNLIEKSGE</sequence>
<evidence type="ECO:0000313" key="2">
    <source>
        <dbReference type="EMBL" id="OYR58040.1"/>
    </source>
</evidence>
<dbReference type="EMBL" id="NHOW01000202">
    <property type="protein sequence ID" value="OYR58040.1"/>
    <property type="molecule type" value="Genomic_DNA"/>
</dbReference>
<gene>
    <name evidence="2" type="ORF">DJ83_15750</name>
</gene>